<sequence length="375" mass="42404">MLSPGGSSSVDQEHPLPIIRGVKQPPVSVSVIELAKSAHALINNKDVSPLSNDAERLSKYTTITSKECLPGRDDAKGEINPNTHRNRECLRYVQKNSKPRIGIMVTPGYISNGLGNWIKESLIEVGKKSGNELEVVITAHVPVYGYGKSHGFSKLIRVTLPQPFDSADAFLHEKLQEKLDSSKIDRMKPPSKIEIETLVKLLMRWQCRLSHVSAHTSMISITLDGVLYNPQMALEHILKFVFTNDWEWEGGKGDRVWKDINPTKEAAAFIELEDTRTTDSSYLKRVFEDVKVIQAQLEQYLNLDASVTSIIQNAFKEEMDLSEDLTHWPCPSFWEGVEKLKLNSWLVPDCREGHPWIKCTINRDKCEVKQDPVCD</sequence>
<protein>
    <submittedName>
        <fullName evidence="1">Uncharacterized protein</fullName>
    </submittedName>
</protein>
<evidence type="ECO:0000313" key="1">
    <source>
        <dbReference type="EMBL" id="KAL3765508.1"/>
    </source>
</evidence>
<organism evidence="1 2">
    <name type="scientific">Cyclotella atomus</name>
    <dbReference type="NCBI Taxonomy" id="382360"/>
    <lineage>
        <taxon>Eukaryota</taxon>
        <taxon>Sar</taxon>
        <taxon>Stramenopiles</taxon>
        <taxon>Ochrophyta</taxon>
        <taxon>Bacillariophyta</taxon>
        <taxon>Coscinodiscophyceae</taxon>
        <taxon>Thalassiosirophycidae</taxon>
        <taxon>Stephanodiscales</taxon>
        <taxon>Stephanodiscaceae</taxon>
        <taxon>Cyclotella</taxon>
    </lineage>
</organism>
<comment type="caution">
    <text evidence="1">The sequence shown here is derived from an EMBL/GenBank/DDBJ whole genome shotgun (WGS) entry which is preliminary data.</text>
</comment>
<proteinExistence type="predicted"/>
<gene>
    <name evidence="1" type="ORF">ACHAWO_011106</name>
</gene>
<dbReference type="EMBL" id="JALLPJ020001400">
    <property type="protein sequence ID" value="KAL3765508.1"/>
    <property type="molecule type" value="Genomic_DNA"/>
</dbReference>
<evidence type="ECO:0000313" key="2">
    <source>
        <dbReference type="Proteomes" id="UP001530400"/>
    </source>
</evidence>
<reference evidence="1 2" key="1">
    <citation type="submission" date="2024-10" db="EMBL/GenBank/DDBJ databases">
        <title>Updated reference genomes for cyclostephanoid diatoms.</title>
        <authorList>
            <person name="Roberts W.R."/>
            <person name="Alverson A.J."/>
        </authorList>
    </citation>
    <scope>NUCLEOTIDE SEQUENCE [LARGE SCALE GENOMIC DNA]</scope>
    <source>
        <strain evidence="1 2">AJA010-31</strain>
    </source>
</reference>
<accession>A0ABD3MP00</accession>
<keyword evidence="2" id="KW-1185">Reference proteome</keyword>
<name>A0ABD3MP00_9STRA</name>
<dbReference type="AlphaFoldDB" id="A0ABD3MP00"/>
<dbReference type="Proteomes" id="UP001530400">
    <property type="component" value="Unassembled WGS sequence"/>
</dbReference>